<name>C1B979_RHOOB</name>
<organism evidence="2 3">
    <name type="scientific">Rhodococcus opacus (strain B4)</name>
    <dbReference type="NCBI Taxonomy" id="632772"/>
    <lineage>
        <taxon>Bacteria</taxon>
        <taxon>Bacillati</taxon>
        <taxon>Actinomycetota</taxon>
        <taxon>Actinomycetes</taxon>
        <taxon>Mycobacteriales</taxon>
        <taxon>Nocardiaceae</taxon>
        <taxon>Rhodococcus</taxon>
    </lineage>
</organism>
<dbReference type="KEGG" id="rop:ROP_39850"/>
<feature type="compositionally biased region" description="Basic and acidic residues" evidence="1">
    <location>
        <begin position="17"/>
        <end position="27"/>
    </location>
</feature>
<evidence type="ECO:0000256" key="1">
    <source>
        <dbReference type="SAM" id="MobiDB-lite"/>
    </source>
</evidence>
<reference evidence="2 3" key="1">
    <citation type="submission" date="2009-03" db="EMBL/GenBank/DDBJ databases">
        <title>Comparison of the complete genome sequences of Rhodococcus erythropolis PR4 and Rhodococcus opacus B4.</title>
        <authorList>
            <person name="Takarada H."/>
            <person name="Sekine M."/>
            <person name="Hosoyama A."/>
            <person name="Yamada R."/>
            <person name="Fujisawa T."/>
            <person name="Omata S."/>
            <person name="Shimizu A."/>
            <person name="Tsukatani N."/>
            <person name="Tanikawa S."/>
            <person name="Fujita N."/>
            <person name="Harayama S."/>
        </authorList>
    </citation>
    <scope>NUCLEOTIDE SEQUENCE [LARGE SCALE GENOMIC DNA]</scope>
    <source>
        <strain evidence="2 3">B4</strain>
    </source>
</reference>
<feature type="region of interest" description="Disordered" evidence="1">
    <location>
        <begin position="1"/>
        <end position="29"/>
    </location>
</feature>
<evidence type="ECO:0000313" key="3">
    <source>
        <dbReference type="Proteomes" id="UP000002212"/>
    </source>
</evidence>
<dbReference type="Proteomes" id="UP000002212">
    <property type="component" value="Chromosome"/>
</dbReference>
<dbReference type="PATRIC" id="fig|632772.20.peg.4179"/>
<proteinExistence type="predicted"/>
<gene>
    <name evidence="2" type="ordered locus">ROP_39850</name>
</gene>
<dbReference type="EMBL" id="AP011115">
    <property type="protein sequence ID" value="BAH52232.1"/>
    <property type="molecule type" value="Genomic_DNA"/>
</dbReference>
<accession>C1B979</accession>
<protein>
    <submittedName>
        <fullName evidence="2">Uncharacterized protein</fullName>
    </submittedName>
</protein>
<dbReference type="AlphaFoldDB" id="C1B979"/>
<dbReference type="RefSeq" id="WP_012691169.1">
    <property type="nucleotide sequence ID" value="NC_012522.1"/>
</dbReference>
<dbReference type="STRING" id="632772.ROP_39850"/>
<evidence type="ECO:0000313" key="2">
    <source>
        <dbReference type="EMBL" id="BAH52232.1"/>
    </source>
</evidence>
<dbReference type="HOGENOM" id="CLU_2495833_0_0_11"/>
<sequence>MPVNENAPDAGQGIEGNEIRTNTHEGTDSMAQLTATATLPEQIGEDWTELTDFERDCLHELDGAGINLSLLRYLAAASTGNRAEVA</sequence>